<feature type="transmembrane region" description="Helical" evidence="7">
    <location>
        <begin position="534"/>
        <end position="556"/>
    </location>
</feature>
<proteinExistence type="inferred from homology"/>
<feature type="transmembrane region" description="Helical" evidence="7">
    <location>
        <begin position="47"/>
        <end position="69"/>
    </location>
</feature>
<dbReference type="GO" id="GO:0005381">
    <property type="term" value="F:iron ion transmembrane transporter activity"/>
    <property type="evidence" value="ECO:0007669"/>
    <property type="project" value="UniProtKB-UniRule"/>
</dbReference>
<feature type="transmembrane region" description="Helical" evidence="7">
    <location>
        <begin position="12"/>
        <end position="35"/>
    </location>
</feature>
<accession>W4G6N3</accession>
<sequence length="559" mass="60795">MLRLPALDRTAATSIVLGIICILLGTYGLVCHAHAAMCPAQTSAIGAILAGVGFGTLLPIVGCLSAYVMDSRSEETQPLLGSSSPSGGRSSAAAISPRIYIYLYASHFATAWGDRMWQFAVPLLLTRFFPTTLLPNVLFQLVVYIFLIVTMPHVGAFVDRTNRWHVLRTGIVGMTSMMVVSATALVAATVLHPNPNDIAPSNPVANTTTDATVQFAPIFASSLNFAGTPWPLYTAVAVAVVASAVGQMFNDMQTLALEKDWVIELATATDTSLASWNTALLRIDMATRILSPMAFAFQMDVLQNVISYTGQVFVLVASVAGWNLLLAPLVLATGHDLYDLCPSLGNKKTHRQRHAQPPQTRSSTTAMWKLYLHHPTALVSLSFCLLYLTVLKENALSTAYLLWHGTSAATVGWSMGSGAYCGVMASVVYPWLLQRWEYAETVAVASVWLYAAFLTPALCVVWWPGADNVVLMIVIATSQFWLWTTTLAETQIMQEWVQPHQRGMINAMQHTANKGFYVALLLLGVVFADPHSFRTLVLVSVVATTVAATGFSVWYCRHR</sequence>
<dbReference type="SUPFAM" id="SSF103473">
    <property type="entry name" value="MFS general substrate transporter"/>
    <property type="match status" value="1"/>
</dbReference>
<dbReference type="PANTHER" id="PTHR11660:SF57">
    <property type="entry name" value="SOLUTE CARRIER FAMILY 40 MEMBER"/>
    <property type="match status" value="1"/>
</dbReference>
<dbReference type="Gene3D" id="1.20.1250.20">
    <property type="entry name" value="MFS general substrate transporter like domains"/>
    <property type="match status" value="1"/>
</dbReference>
<dbReference type="InterPro" id="IPR036259">
    <property type="entry name" value="MFS_trans_sf"/>
</dbReference>
<protein>
    <recommendedName>
        <fullName evidence="7">Solute carrier family 40 member</fullName>
    </recommendedName>
</protein>
<keyword evidence="7" id="KW-0406">Ion transport</keyword>
<keyword evidence="5 7" id="KW-1133">Transmembrane helix</keyword>
<organism evidence="8">
    <name type="scientific">Aphanomyces astaci</name>
    <name type="common">Crayfish plague agent</name>
    <dbReference type="NCBI Taxonomy" id="112090"/>
    <lineage>
        <taxon>Eukaryota</taxon>
        <taxon>Sar</taxon>
        <taxon>Stramenopiles</taxon>
        <taxon>Oomycota</taxon>
        <taxon>Saprolegniomycetes</taxon>
        <taxon>Saprolegniales</taxon>
        <taxon>Verrucalvaceae</taxon>
        <taxon>Aphanomyces</taxon>
    </lineage>
</organism>
<dbReference type="PANTHER" id="PTHR11660">
    <property type="entry name" value="SOLUTE CARRIER FAMILY 40 MEMBER"/>
    <property type="match status" value="1"/>
</dbReference>
<dbReference type="GeneID" id="20812559"/>
<feature type="transmembrane region" description="Helical" evidence="7">
    <location>
        <begin position="230"/>
        <end position="249"/>
    </location>
</feature>
<evidence type="ECO:0000256" key="1">
    <source>
        <dbReference type="ARBA" id="ARBA00004141"/>
    </source>
</evidence>
<dbReference type="InterPro" id="IPR009716">
    <property type="entry name" value="Ferroportin-1"/>
</dbReference>
<feature type="transmembrane region" description="Helical" evidence="7">
    <location>
        <begin position="444"/>
        <end position="463"/>
    </location>
</feature>
<dbReference type="RefSeq" id="XP_009835456.1">
    <property type="nucleotide sequence ID" value="XM_009837154.1"/>
</dbReference>
<keyword evidence="3 7" id="KW-0813">Transport</keyword>
<evidence type="ECO:0000256" key="3">
    <source>
        <dbReference type="ARBA" id="ARBA00022448"/>
    </source>
</evidence>
<feature type="transmembrane region" description="Helical" evidence="7">
    <location>
        <begin position="511"/>
        <end position="528"/>
    </location>
</feature>
<comment type="function">
    <text evidence="7">May be involved in iron transport and iron homeostasis.</text>
</comment>
<dbReference type="GO" id="GO:0016020">
    <property type="term" value="C:membrane"/>
    <property type="evidence" value="ECO:0007669"/>
    <property type="project" value="UniProtKB-SubCell"/>
</dbReference>
<feature type="transmembrane region" description="Helical" evidence="7">
    <location>
        <begin position="170"/>
        <end position="191"/>
    </location>
</feature>
<feature type="transmembrane region" description="Helical" evidence="7">
    <location>
        <begin position="99"/>
        <end position="117"/>
    </location>
</feature>
<evidence type="ECO:0000256" key="4">
    <source>
        <dbReference type="ARBA" id="ARBA00022692"/>
    </source>
</evidence>
<comment type="similarity">
    <text evidence="2 7">Belongs to the ferroportin (FP) (TC 2.A.100) family. SLC40A subfamily.</text>
</comment>
<evidence type="ECO:0000256" key="5">
    <source>
        <dbReference type="ARBA" id="ARBA00022989"/>
    </source>
</evidence>
<evidence type="ECO:0000256" key="6">
    <source>
        <dbReference type="ARBA" id="ARBA00023136"/>
    </source>
</evidence>
<gene>
    <name evidence="8" type="ORF">H257_10563</name>
</gene>
<evidence type="ECO:0000313" key="8">
    <source>
        <dbReference type="EMBL" id="ETV74951.1"/>
    </source>
</evidence>
<feature type="transmembrane region" description="Helical" evidence="7">
    <location>
        <begin position="411"/>
        <end position="432"/>
    </location>
</feature>
<dbReference type="AlphaFoldDB" id="W4G6N3"/>
<dbReference type="OrthoDB" id="648861at2759"/>
<evidence type="ECO:0000256" key="2">
    <source>
        <dbReference type="ARBA" id="ARBA00006279"/>
    </source>
</evidence>
<feature type="transmembrane region" description="Helical" evidence="7">
    <location>
        <begin position="137"/>
        <end position="158"/>
    </location>
</feature>
<dbReference type="VEuPathDB" id="FungiDB:H257_10563"/>
<keyword evidence="4 7" id="KW-0812">Transmembrane</keyword>
<keyword evidence="6 7" id="KW-0472">Membrane</keyword>
<name>W4G6N3_APHAT</name>
<dbReference type="STRING" id="112090.W4G6N3"/>
<dbReference type="EMBL" id="KI913142">
    <property type="protein sequence ID" value="ETV74951.1"/>
    <property type="molecule type" value="Genomic_DNA"/>
</dbReference>
<dbReference type="Pfam" id="PF06963">
    <property type="entry name" value="FPN1"/>
    <property type="match status" value="1"/>
</dbReference>
<comment type="subcellular location">
    <subcellularLocation>
        <location evidence="1 7">Membrane</location>
        <topology evidence="1 7">Multi-pass membrane protein</topology>
    </subcellularLocation>
</comment>
<reference evidence="8" key="1">
    <citation type="submission" date="2013-12" db="EMBL/GenBank/DDBJ databases">
        <title>The Genome Sequence of Aphanomyces astaci APO3.</title>
        <authorList>
            <consortium name="The Broad Institute Genomics Platform"/>
            <person name="Russ C."/>
            <person name="Tyler B."/>
            <person name="van West P."/>
            <person name="Dieguez-Uribeondo J."/>
            <person name="Young S.K."/>
            <person name="Zeng Q."/>
            <person name="Gargeya S."/>
            <person name="Fitzgerald M."/>
            <person name="Abouelleil A."/>
            <person name="Alvarado L."/>
            <person name="Chapman S.B."/>
            <person name="Gainer-Dewar J."/>
            <person name="Goldberg J."/>
            <person name="Griggs A."/>
            <person name="Gujja S."/>
            <person name="Hansen M."/>
            <person name="Howarth C."/>
            <person name="Imamovic A."/>
            <person name="Ireland A."/>
            <person name="Larimer J."/>
            <person name="McCowan C."/>
            <person name="Murphy C."/>
            <person name="Pearson M."/>
            <person name="Poon T.W."/>
            <person name="Priest M."/>
            <person name="Roberts A."/>
            <person name="Saif S."/>
            <person name="Shea T."/>
            <person name="Sykes S."/>
            <person name="Wortman J."/>
            <person name="Nusbaum C."/>
            <person name="Birren B."/>
        </authorList>
    </citation>
    <scope>NUCLEOTIDE SEQUENCE [LARGE SCALE GENOMIC DNA]</scope>
    <source>
        <strain evidence="8">APO3</strain>
    </source>
</reference>
<evidence type="ECO:0000256" key="7">
    <source>
        <dbReference type="RuleBase" id="RU365065"/>
    </source>
</evidence>
<feature type="transmembrane region" description="Helical" evidence="7">
    <location>
        <begin position="370"/>
        <end position="391"/>
    </location>
</feature>